<sequence length="262" mass="28254">MYMFTVYLSVPLITPPVSVVPVIDGQQISLNISINVSTICKGEYPNSITVNILNTNDTVISNSIISTQINDQLMVVTGSTSSILLLDNIDTFIVNVTLSNDEGTFNDISSFTFGFLGLVTNIDSSIDNCSTINITWTAPTVDDRVSILYYKLRIYDITLVCTGEAPENVTVIIRCGTGDLLSATYVVKFANMSVNITRSVSGIPIYEQCNISIVVSNEAGSSEPSILVFDTYPTNTNVTTTVQTSSTATPITTSHNKIIDTG</sequence>
<dbReference type="GeneID" id="109586248"/>
<evidence type="ECO:0008006" key="3">
    <source>
        <dbReference type="Google" id="ProtNLM"/>
    </source>
</evidence>
<proteinExistence type="predicted"/>
<dbReference type="Proteomes" id="UP000007879">
    <property type="component" value="Unassembled WGS sequence"/>
</dbReference>
<dbReference type="RefSeq" id="XP_019857982.1">
    <property type="nucleotide sequence ID" value="XM_020002423.1"/>
</dbReference>
<dbReference type="KEGG" id="aqu:109586248"/>
<protein>
    <recommendedName>
        <fullName evidence="3">Fibronectin type-III domain-containing protein</fullName>
    </recommendedName>
</protein>
<accession>A0AAN0JMH5</accession>
<reference evidence="2" key="1">
    <citation type="journal article" date="2010" name="Nature">
        <title>The Amphimedon queenslandica genome and the evolution of animal complexity.</title>
        <authorList>
            <person name="Srivastava M."/>
            <person name="Simakov O."/>
            <person name="Chapman J."/>
            <person name="Fahey B."/>
            <person name="Gauthier M.E."/>
            <person name="Mitros T."/>
            <person name="Richards G.S."/>
            <person name="Conaco C."/>
            <person name="Dacre M."/>
            <person name="Hellsten U."/>
            <person name="Larroux C."/>
            <person name="Putnam N.H."/>
            <person name="Stanke M."/>
            <person name="Adamska M."/>
            <person name="Darling A."/>
            <person name="Degnan S.M."/>
            <person name="Oakley T.H."/>
            <person name="Plachetzki D.C."/>
            <person name="Zhai Y."/>
            <person name="Adamski M."/>
            <person name="Calcino A."/>
            <person name="Cummins S.F."/>
            <person name="Goodstein D.M."/>
            <person name="Harris C."/>
            <person name="Jackson D.J."/>
            <person name="Leys S.P."/>
            <person name="Shu S."/>
            <person name="Woodcroft B.J."/>
            <person name="Vervoort M."/>
            <person name="Kosik K.S."/>
            <person name="Manning G."/>
            <person name="Degnan B.M."/>
            <person name="Rokhsar D.S."/>
        </authorList>
    </citation>
    <scope>NUCLEOTIDE SEQUENCE [LARGE SCALE GENOMIC DNA]</scope>
</reference>
<evidence type="ECO:0000313" key="1">
    <source>
        <dbReference type="EnsemblMetazoa" id="XP_019857982.1"/>
    </source>
</evidence>
<organism evidence="1 2">
    <name type="scientific">Amphimedon queenslandica</name>
    <name type="common">Sponge</name>
    <dbReference type="NCBI Taxonomy" id="400682"/>
    <lineage>
        <taxon>Eukaryota</taxon>
        <taxon>Metazoa</taxon>
        <taxon>Porifera</taxon>
        <taxon>Demospongiae</taxon>
        <taxon>Heteroscleromorpha</taxon>
        <taxon>Haplosclerida</taxon>
        <taxon>Niphatidae</taxon>
        <taxon>Amphimedon</taxon>
    </lineage>
</organism>
<dbReference type="EnsemblMetazoa" id="XM_020002423.1">
    <property type="protein sequence ID" value="XP_019857982.1"/>
    <property type="gene ID" value="LOC109586248"/>
</dbReference>
<name>A0AAN0JMH5_AMPQE</name>
<reference evidence="1" key="2">
    <citation type="submission" date="2024-06" db="UniProtKB">
        <authorList>
            <consortium name="EnsemblMetazoa"/>
        </authorList>
    </citation>
    <scope>IDENTIFICATION</scope>
</reference>
<dbReference type="AlphaFoldDB" id="A0AAN0JMH5"/>
<keyword evidence="2" id="KW-1185">Reference proteome</keyword>
<evidence type="ECO:0000313" key="2">
    <source>
        <dbReference type="Proteomes" id="UP000007879"/>
    </source>
</evidence>